<name>A0ABR4Z8H4_9NOCA</name>
<accession>A0ABR4Z8H4</accession>
<dbReference type="InterPro" id="IPR014718">
    <property type="entry name" value="GH-type_carb-bd"/>
</dbReference>
<dbReference type="PANTHER" id="PTHR10091:SF0">
    <property type="entry name" value="GALACTOSE MUTAROTASE"/>
    <property type="match status" value="1"/>
</dbReference>
<evidence type="ECO:0000313" key="2">
    <source>
        <dbReference type="Proteomes" id="UP000031364"/>
    </source>
</evidence>
<sequence length="319" mass="34364">MRAATAPSGTVLPMTPPPSGQQFSIGHGEQRAVIVEVGGGIREYRVGDRDVLEPYAVTAMSDGGRGAALIPWPNRLADGKYRFDGVDHQLALSEPGKHNAIHGLLRWRPWRATEHEQDEVTMRATLHPSKGYPFQLELAVRYALSDQGLTVTTTASNLGDTPAPYGCGHHPYLSPGPGPIDAATLRFAAATRIVSDPDRQLPVGTEPVPGTAFDFTAPKPLGGLVIDHPFTDLARDEHGRAWVRLQGADGAVAELWVDDSYPVIQLFTGDTLPAPRRRTGLAAEPMTCPPNAFQSGDRLIRLAPGDTVATRWGARLTRP</sequence>
<evidence type="ECO:0000313" key="1">
    <source>
        <dbReference type="EMBL" id="KIA61640.1"/>
    </source>
</evidence>
<dbReference type="InterPro" id="IPR011013">
    <property type="entry name" value="Gal_mutarotase_sf_dom"/>
</dbReference>
<dbReference type="EMBL" id="JNFP01000042">
    <property type="protein sequence ID" value="KIA61640.1"/>
    <property type="molecule type" value="Genomic_DNA"/>
</dbReference>
<dbReference type="PANTHER" id="PTHR10091">
    <property type="entry name" value="ALDOSE-1-EPIMERASE"/>
    <property type="match status" value="1"/>
</dbReference>
<dbReference type="Gene3D" id="2.70.98.10">
    <property type="match status" value="1"/>
</dbReference>
<dbReference type="InterPro" id="IPR037480">
    <property type="entry name" value="YihR-like"/>
</dbReference>
<gene>
    <name evidence="1" type="ORF">FG87_29905</name>
</gene>
<dbReference type="CDD" id="cd09022">
    <property type="entry name" value="Aldose_epim_Ec_YihR"/>
    <property type="match status" value="1"/>
</dbReference>
<keyword evidence="2" id="KW-1185">Reference proteome</keyword>
<proteinExistence type="predicted"/>
<organism evidence="1 2">
    <name type="scientific">Nocardia vulneris</name>
    <dbReference type="NCBI Taxonomy" id="1141657"/>
    <lineage>
        <taxon>Bacteria</taxon>
        <taxon>Bacillati</taxon>
        <taxon>Actinomycetota</taxon>
        <taxon>Actinomycetes</taxon>
        <taxon>Mycobacteriales</taxon>
        <taxon>Nocardiaceae</taxon>
        <taxon>Nocardia</taxon>
    </lineage>
</organism>
<protein>
    <submittedName>
        <fullName evidence="1">Aldose epimerase</fullName>
    </submittedName>
</protein>
<dbReference type="Proteomes" id="UP000031364">
    <property type="component" value="Unassembled WGS sequence"/>
</dbReference>
<dbReference type="Pfam" id="PF01263">
    <property type="entry name" value="Aldose_epim"/>
    <property type="match status" value="1"/>
</dbReference>
<dbReference type="InterPro" id="IPR008183">
    <property type="entry name" value="Aldose_1/G6P_1-epimerase"/>
</dbReference>
<comment type="caution">
    <text evidence="1">The sequence shown here is derived from an EMBL/GenBank/DDBJ whole genome shotgun (WGS) entry which is preliminary data.</text>
</comment>
<dbReference type="SUPFAM" id="SSF74650">
    <property type="entry name" value="Galactose mutarotase-like"/>
    <property type="match status" value="1"/>
</dbReference>
<reference evidence="1 2" key="1">
    <citation type="journal article" date="2014" name="Int. J. Syst. Evol. Microbiol.">
        <title>Nocardia vulneris sp. nov., isolated from wounds of human patients in North America.</title>
        <authorList>
            <person name="Lasker B.A."/>
            <person name="Bell M."/>
            <person name="Klenk H.P."/>
            <person name="Sproer C."/>
            <person name="Schumann C."/>
            <person name="Schumann P."/>
            <person name="Brown J.M."/>
        </authorList>
    </citation>
    <scope>NUCLEOTIDE SEQUENCE [LARGE SCALE GENOMIC DNA]</scope>
    <source>
        <strain evidence="1 2">W9851</strain>
    </source>
</reference>